<dbReference type="PROSITE" id="PS00108">
    <property type="entry name" value="PROTEIN_KINASE_ST"/>
    <property type="match status" value="1"/>
</dbReference>
<organism evidence="7 8">
    <name type="scientific">Actinia tenebrosa</name>
    <name type="common">Australian red waratah sea anemone</name>
    <dbReference type="NCBI Taxonomy" id="6105"/>
    <lineage>
        <taxon>Eukaryota</taxon>
        <taxon>Metazoa</taxon>
        <taxon>Cnidaria</taxon>
        <taxon>Anthozoa</taxon>
        <taxon>Hexacorallia</taxon>
        <taxon>Actiniaria</taxon>
        <taxon>Actiniidae</taxon>
        <taxon>Actinia</taxon>
    </lineage>
</organism>
<dbReference type="CDD" id="cd00180">
    <property type="entry name" value="PKc"/>
    <property type="match status" value="1"/>
</dbReference>
<dbReference type="SMART" id="SM00220">
    <property type="entry name" value="S_TKc"/>
    <property type="match status" value="1"/>
</dbReference>
<protein>
    <submittedName>
        <fullName evidence="8">Serine/threonine-protein kinase PDIK1L-like</fullName>
    </submittedName>
</protein>
<comment type="similarity">
    <text evidence="5">Belongs to the protein kinase superfamily. Ser/Thr protein kinase family. GCN2 subfamily.</text>
</comment>
<dbReference type="RefSeq" id="XP_031556493.1">
    <property type="nucleotide sequence ID" value="XM_031700633.1"/>
</dbReference>
<name>A0A6P8HNB4_ACTTE</name>
<dbReference type="GO" id="GO:0005634">
    <property type="term" value="C:nucleus"/>
    <property type="evidence" value="ECO:0007669"/>
    <property type="project" value="TreeGrafter"/>
</dbReference>
<dbReference type="PROSITE" id="PS50011">
    <property type="entry name" value="PROTEIN_KINASE_DOM"/>
    <property type="match status" value="1"/>
</dbReference>
<dbReference type="GO" id="GO:0005737">
    <property type="term" value="C:cytoplasm"/>
    <property type="evidence" value="ECO:0007669"/>
    <property type="project" value="TreeGrafter"/>
</dbReference>
<dbReference type="Gene3D" id="1.10.510.10">
    <property type="entry name" value="Transferase(Phosphotransferase) domain 1"/>
    <property type="match status" value="1"/>
</dbReference>
<dbReference type="KEGG" id="aten:116293229"/>
<evidence type="ECO:0000256" key="3">
    <source>
        <dbReference type="ARBA" id="ARBA00022777"/>
    </source>
</evidence>
<dbReference type="InterPro" id="IPR050339">
    <property type="entry name" value="CC_SR_Kinase"/>
</dbReference>
<dbReference type="GO" id="GO:0004672">
    <property type="term" value="F:protein kinase activity"/>
    <property type="evidence" value="ECO:0007669"/>
    <property type="project" value="InterPro"/>
</dbReference>
<dbReference type="InterPro" id="IPR008271">
    <property type="entry name" value="Ser/Thr_kinase_AS"/>
</dbReference>
<keyword evidence="3" id="KW-0418">Kinase</keyword>
<evidence type="ECO:0000259" key="6">
    <source>
        <dbReference type="PROSITE" id="PS50011"/>
    </source>
</evidence>
<evidence type="ECO:0000256" key="5">
    <source>
        <dbReference type="ARBA" id="ARBA00037982"/>
    </source>
</evidence>
<keyword evidence="7" id="KW-1185">Reference proteome</keyword>
<accession>A0A6P8HNB4</accession>
<dbReference type="InterPro" id="IPR000719">
    <property type="entry name" value="Prot_kinase_dom"/>
</dbReference>
<evidence type="ECO:0000313" key="7">
    <source>
        <dbReference type="Proteomes" id="UP000515163"/>
    </source>
</evidence>
<proteinExistence type="inferred from homology"/>
<dbReference type="InParanoid" id="A0A6P8HNB4"/>
<keyword evidence="2" id="KW-0547">Nucleotide-binding</keyword>
<evidence type="ECO:0000256" key="2">
    <source>
        <dbReference type="ARBA" id="ARBA00022741"/>
    </source>
</evidence>
<gene>
    <name evidence="8" type="primary">LOC116293229</name>
</gene>
<keyword evidence="1" id="KW-0808">Transferase</keyword>
<evidence type="ECO:0000256" key="4">
    <source>
        <dbReference type="ARBA" id="ARBA00022840"/>
    </source>
</evidence>
<dbReference type="GeneID" id="116293229"/>
<dbReference type="Proteomes" id="UP000515163">
    <property type="component" value="Unplaced"/>
</dbReference>
<evidence type="ECO:0000313" key="8">
    <source>
        <dbReference type="RefSeq" id="XP_031556493.1"/>
    </source>
</evidence>
<dbReference type="InterPro" id="IPR011009">
    <property type="entry name" value="Kinase-like_dom_sf"/>
</dbReference>
<evidence type="ECO:0000256" key="1">
    <source>
        <dbReference type="ARBA" id="ARBA00022679"/>
    </source>
</evidence>
<dbReference type="PANTHER" id="PTHR11042">
    <property type="entry name" value="EUKARYOTIC TRANSLATION INITIATION FACTOR 2-ALPHA KINASE EIF2-ALPHA KINASE -RELATED"/>
    <property type="match status" value="1"/>
</dbReference>
<reference evidence="8" key="1">
    <citation type="submission" date="2025-08" db="UniProtKB">
        <authorList>
            <consortium name="RefSeq"/>
        </authorList>
    </citation>
    <scope>IDENTIFICATION</scope>
    <source>
        <tissue evidence="8">Tentacle</tissue>
    </source>
</reference>
<dbReference type="Pfam" id="PF00069">
    <property type="entry name" value="Pkinase"/>
    <property type="match status" value="1"/>
</dbReference>
<feature type="domain" description="Protein kinase" evidence="6">
    <location>
        <begin position="1"/>
        <end position="291"/>
    </location>
</feature>
<sequence length="320" mass="36458">MLSSVSSDAEDLEMFTLLETKTRTIFYALKQIPIQNYSHAEAIRKEFLAMLVSLRHRHIIHLFSCSISKTGKSQLVANFIMEYCTGGTLNKRLSKPSSHAVDLKWMIQIADAVSFLHHKDIVHRDLKPENILLSTRENAKLCDLGLASSSLKTLSPDKTSSRKSRESCDYDQVGTPYYWSPELLNGFEYRKESDVFALGHILFAIKERCFIDSKRHQRLYGAFVKTDQGVISFGRALHCSPFSHLVFSDNKSAVDKAMRTVASAALAFRTESRPTSEYIFQFLKETARSLIESRKQRKQTLLNNVNEESLPLEKVKAIRV</sequence>
<dbReference type="GO" id="GO:0005524">
    <property type="term" value="F:ATP binding"/>
    <property type="evidence" value="ECO:0007669"/>
    <property type="project" value="UniProtKB-KW"/>
</dbReference>
<dbReference type="SUPFAM" id="SSF56112">
    <property type="entry name" value="Protein kinase-like (PK-like)"/>
    <property type="match status" value="1"/>
</dbReference>
<dbReference type="OrthoDB" id="5964851at2759"/>
<dbReference type="AlphaFoldDB" id="A0A6P8HNB4"/>
<keyword evidence="4" id="KW-0067">ATP-binding</keyword>